<dbReference type="RefSeq" id="WP_331792388.1">
    <property type="nucleotide sequence ID" value="NZ_BAAAUO010000006.1"/>
</dbReference>
<dbReference type="PROSITE" id="PS51257">
    <property type="entry name" value="PROKAR_LIPOPROTEIN"/>
    <property type="match status" value="1"/>
</dbReference>
<sequence length="149" mass="15448">MRHPMRTTVGRRSALVGTAAAVTLALGGCGGGPLWSQACPAVGWINHVTVNVYGDSASVTSLAICDGETCARGPGDTAADMADLWYYVDRDGSTWSFDLGMSTPESVTVRAFGADDALLNESTVAPEWVRVGGSEQCGGPHEGTIDLTI</sequence>
<dbReference type="Proteomes" id="UP001351900">
    <property type="component" value="Unassembled WGS sequence"/>
</dbReference>
<protein>
    <recommendedName>
        <fullName evidence="3">Lipoprotein</fullName>
    </recommendedName>
</protein>
<name>A0ABU7VB21_9MICO</name>
<evidence type="ECO:0000313" key="2">
    <source>
        <dbReference type="Proteomes" id="UP001351900"/>
    </source>
</evidence>
<dbReference type="PROSITE" id="PS51318">
    <property type="entry name" value="TAT"/>
    <property type="match status" value="1"/>
</dbReference>
<gene>
    <name evidence="1" type="ORF">V2V91_14485</name>
</gene>
<keyword evidence="2" id="KW-1185">Reference proteome</keyword>
<proteinExistence type="predicted"/>
<evidence type="ECO:0000313" key="1">
    <source>
        <dbReference type="EMBL" id="MEF2256328.1"/>
    </source>
</evidence>
<dbReference type="EMBL" id="JAZHOV010000010">
    <property type="protein sequence ID" value="MEF2256328.1"/>
    <property type="molecule type" value="Genomic_DNA"/>
</dbReference>
<organism evidence="1 2">
    <name type="scientific">Microbacterium schleiferi</name>
    <dbReference type="NCBI Taxonomy" id="69362"/>
    <lineage>
        <taxon>Bacteria</taxon>
        <taxon>Bacillati</taxon>
        <taxon>Actinomycetota</taxon>
        <taxon>Actinomycetes</taxon>
        <taxon>Micrococcales</taxon>
        <taxon>Microbacteriaceae</taxon>
        <taxon>Microbacterium</taxon>
    </lineage>
</organism>
<comment type="caution">
    <text evidence="1">The sequence shown here is derived from an EMBL/GenBank/DDBJ whole genome shotgun (WGS) entry which is preliminary data.</text>
</comment>
<reference evidence="1 2" key="1">
    <citation type="submission" date="2024-01" db="EMBL/GenBank/DDBJ databases">
        <title>the genome sequence of strain Microbacterium schleiferi NBRC 15075.</title>
        <authorList>
            <person name="Ding Y."/>
            <person name="Zhang G."/>
        </authorList>
    </citation>
    <scope>NUCLEOTIDE SEQUENCE [LARGE SCALE GENOMIC DNA]</scope>
    <source>
        <strain evidence="1 2">NBRC 15075</strain>
    </source>
</reference>
<accession>A0ABU7VB21</accession>
<dbReference type="InterPro" id="IPR006311">
    <property type="entry name" value="TAT_signal"/>
</dbReference>
<evidence type="ECO:0008006" key="3">
    <source>
        <dbReference type="Google" id="ProtNLM"/>
    </source>
</evidence>